<protein>
    <recommendedName>
        <fullName evidence="3">DUF4468 domain-containing protein</fullName>
    </recommendedName>
</protein>
<sequence length="201" mass="22985">MLLFQTILPLFLFLFFDQPDSLQLNRDIDKDLRILENTSVYISDNTSLSPTVEMIASDLELFRVAASINLADGSYSSNKQGNHTVHTWRFKGGGNIAAIYQIESVIALDTVVTQRYLENRAPTQHRIRNNFTFRTYVVSTAATPVKLYYLSEAEQGLLKYKIDDRQVDLVYPEKKEGLSDILPKVEAELDRVLVSLNRQQH</sequence>
<name>A0ABW5D055_9BACT</name>
<reference evidence="2" key="1">
    <citation type="journal article" date="2019" name="Int. J. Syst. Evol. Microbiol.">
        <title>The Global Catalogue of Microorganisms (GCM) 10K type strain sequencing project: providing services to taxonomists for standard genome sequencing and annotation.</title>
        <authorList>
            <consortium name="The Broad Institute Genomics Platform"/>
            <consortium name="The Broad Institute Genome Sequencing Center for Infectious Disease"/>
            <person name="Wu L."/>
            <person name="Ma J."/>
        </authorList>
    </citation>
    <scope>NUCLEOTIDE SEQUENCE [LARGE SCALE GENOMIC DNA]</scope>
    <source>
        <strain evidence="2">CGMCC 4.1782</strain>
    </source>
</reference>
<comment type="caution">
    <text evidence="1">The sequence shown here is derived from an EMBL/GenBank/DDBJ whole genome shotgun (WGS) entry which is preliminary data.</text>
</comment>
<dbReference type="RefSeq" id="WP_250431998.1">
    <property type="nucleotide sequence ID" value="NZ_JALPRR010000004.1"/>
</dbReference>
<evidence type="ECO:0000313" key="1">
    <source>
        <dbReference type="EMBL" id="MFD2248066.1"/>
    </source>
</evidence>
<dbReference type="Proteomes" id="UP001597374">
    <property type="component" value="Unassembled WGS sequence"/>
</dbReference>
<accession>A0ABW5D055</accession>
<dbReference type="EMBL" id="JBHUIM010000003">
    <property type="protein sequence ID" value="MFD2248066.1"/>
    <property type="molecule type" value="Genomic_DNA"/>
</dbReference>
<evidence type="ECO:0008006" key="3">
    <source>
        <dbReference type="Google" id="ProtNLM"/>
    </source>
</evidence>
<gene>
    <name evidence="1" type="ORF">ACFSKP_17490</name>
</gene>
<evidence type="ECO:0000313" key="2">
    <source>
        <dbReference type="Proteomes" id="UP001597374"/>
    </source>
</evidence>
<keyword evidence="2" id="KW-1185">Reference proteome</keyword>
<proteinExistence type="predicted"/>
<organism evidence="1 2">
    <name type="scientific">Pontibacter ruber</name>
    <dbReference type="NCBI Taxonomy" id="1343895"/>
    <lineage>
        <taxon>Bacteria</taxon>
        <taxon>Pseudomonadati</taxon>
        <taxon>Bacteroidota</taxon>
        <taxon>Cytophagia</taxon>
        <taxon>Cytophagales</taxon>
        <taxon>Hymenobacteraceae</taxon>
        <taxon>Pontibacter</taxon>
    </lineage>
</organism>